<keyword evidence="1" id="KW-1133">Transmembrane helix</keyword>
<keyword evidence="1" id="KW-0812">Transmembrane</keyword>
<sequence>MLRNRLIQEGSVGLFALLGLIVFGGLIVWLRGGFGGKSYEIFVEFTDVSGVTLGVNVTYRGVQVGKVTQIKPSSNGVDLTLEISSPDLIMPREVEITTNRYGLIGETSVDILPKVSLSSDALSMSPISPECDSNIIICAEDRIVGELGLQLVPSLVRLANLYGDQQFFDNLNNAAKGLSLAAKEIVELSQELTLLSSTVRQEIPALSENASSLTKAVTETSNQVTTLSRNLDNLVVENQENITTTFNNLGEVSEEIKSLVINLEAIAQKVDSGLDAADTAQIMQDLEILTANLRSLSETISSPTNLVVLQETLDSARATFANAKKITADLDELTGDPVFRNNFRNLVNGLNNLVSSTDDLDTLSSSNNISFGILPAPPPELIFSQAHISLFQPSGTFIDSQRIVK</sequence>
<feature type="domain" description="Mce/MlaD" evidence="2">
    <location>
        <begin position="38"/>
        <end position="113"/>
    </location>
</feature>
<dbReference type="Pfam" id="PF02470">
    <property type="entry name" value="MlaD"/>
    <property type="match status" value="1"/>
</dbReference>
<evidence type="ECO:0000313" key="3">
    <source>
        <dbReference type="EMBL" id="MBR8827727.1"/>
    </source>
</evidence>
<dbReference type="PANTHER" id="PTHR34675:SF1">
    <property type="entry name" value="PROTEIN TRIGALACTOSYLDIACYLGLYCEROL 2, CHLOROPLASTIC"/>
    <property type="match status" value="1"/>
</dbReference>
<proteinExistence type="predicted"/>
<reference evidence="3" key="1">
    <citation type="submission" date="2021-02" db="EMBL/GenBank/DDBJ databases">
        <title>Metagenome analyses of Stigonema ocellatum DSM 106950, Chlorogloea purpurea SAG 13.99 and Gomphosphaeria aponina DSM 107014.</title>
        <authorList>
            <person name="Marter P."/>
            <person name="Huang S."/>
        </authorList>
    </citation>
    <scope>NUCLEOTIDE SEQUENCE</scope>
    <source>
        <strain evidence="3">JP213</strain>
    </source>
</reference>
<dbReference type="PANTHER" id="PTHR34675">
    <property type="entry name" value="PROTEIN TRIGALACTOSYLDIACYLGLYCEROL 2, CHLOROPLASTIC"/>
    <property type="match status" value="1"/>
</dbReference>
<evidence type="ECO:0000313" key="4">
    <source>
        <dbReference type="Proteomes" id="UP000767446"/>
    </source>
</evidence>
<gene>
    <name evidence="3" type="ORF">DSM107014_07435</name>
</gene>
<dbReference type="InterPro" id="IPR003399">
    <property type="entry name" value="Mce/MlaD"/>
</dbReference>
<dbReference type="EMBL" id="JADQBC010000041">
    <property type="protein sequence ID" value="MBR8827727.1"/>
    <property type="molecule type" value="Genomic_DNA"/>
</dbReference>
<dbReference type="Proteomes" id="UP000767446">
    <property type="component" value="Unassembled WGS sequence"/>
</dbReference>
<comment type="caution">
    <text evidence="3">The sequence shown here is derived from an EMBL/GenBank/DDBJ whole genome shotgun (WGS) entry which is preliminary data.</text>
</comment>
<feature type="transmembrane region" description="Helical" evidence="1">
    <location>
        <begin position="12"/>
        <end position="30"/>
    </location>
</feature>
<protein>
    <submittedName>
        <fullName evidence="3">MCE family protein</fullName>
    </submittedName>
</protein>
<evidence type="ECO:0000256" key="1">
    <source>
        <dbReference type="SAM" id="Phobius"/>
    </source>
</evidence>
<dbReference type="InterPro" id="IPR039342">
    <property type="entry name" value="TGD2-like"/>
</dbReference>
<organism evidence="3 4">
    <name type="scientific">Gomphosphaeria aponina SAG 52.96 = DSM 107014</name>
    <dbReference type="NCBI Taxonomy" id="1521640"/>
    <lineage>
        <taxon>Bacteria</taxon>
        <taxon>Bacillati</taxon>
        <taxon>Cyanobacteriota</taxon>
        <taxon>Cyanophyceae</taxon>
        <taxon>Oscillatoriophycideae</taxon>
        <taxon>Chroococcales</taxon>
        <taxon>Gomphosphaeriaceae</taxon>
        <taxon>Gomphosphaeria</taxon>
    </lineage>
</organism>
<evidence type="ECO:0000259" key="2">
    <source>
        <dbReference type="Pfam" id="PF02470"/>
    </source>
</evidence>
<accession>A0A941JT05</accession>
<keyword evidence="1" id="KW-0472">Membrane</keyword>
<dbReference type="AlphaFoldDB" id="A0A941JT05"/>
<name>A0A941JT05_9CHRO</name>